<dbReference type="EMBL" id="CP053713">
    <property type="protein sequence ID" value="QKE93960.1"/>
    <property type="molecule type" value="Genomic_DNA"/>
</dbReference>
<protein>
    <submittedName>
        <fullName evidence="1">Uncharacterized protein</fullName>
    </submittedName>
</protein>
<dbReference type="AlphaFoldDB" id="A0A6M8I068"/>
<evidence type="ECO:0000313" key="2">
    <source>
        <dbReference type="Proteomes" id="UP000500767"/>
    </source>
</evidence>
<accession>A0A6M8I068</accession>
<keyword evidence="2" id="KW-1185">Reference proteome</keyword>
<keyword evidence="1" id="KW-0614">Plasmid</keyword>
<geneLocation type="plasmid" evidence="1 2">
    <name>unnamed6</name>
</geneLocation>
<dbReference type="KEGG" id="lck:HN018_27960"/>
<organism evidence="1 2">
    <name type="scientific">Lichenicola cladoniae</name>
    <dbReference type="NCBI Taxonomy" id="1484109"/>
    <lineage>
        <taxon>Bacteria</taxon>
        <taxon>Pseudomonadati</taxon>
        <taxon>Pseudomonadota</taxon>
        <taxon>Alphaproteobacteria</taxon>
        <taxon>Acetobacterales</taxon>
        <taxon>Acetobacteraceae</taxon>
        <taxon>Lichenicola</taxon>
    </lineage>
</organism>
<proteinExistence type="predicted"/>
<sequence length="173" mass="19147">MNHPDLLLPDAGSLLLLSELGQLALLPLIGRQLVLVDLVRMDLMRRSPKLADPVLGWLKAQGERVRVDTTSSGEMLRRLWTYEPEYWPLDSGLIAIAEWLANATLEADIELLILTETPRLHEVAGMRGPDADIDVIGISGLLKLAEARGLVTSAAAILGGHILRHQRTRRRRS</sequence>
<evidence type="ECO:0000313" key="1">
    <source>
        <dbReference type="EMBL" id="QKE93960.1"/>
    </source>
</evidence>
<reference evidence="1 2" key="1">
    <citation type="journal article" date="2014" name="World J. Microbiol. Biotechnol.">
        <title>Biodiversity and physiological characteristics of Antarctic and Arctic lichens-associated bacteria.</title>
        <authorList>
            <person name="Lee Y.M."/>
            <person name="Kim E.H."/>
            <person name="Lee H.K."/>
            <person name="Hong S.G."/>
        </authorList>
    </citation>
    <scope>NUCLEOTIDE SEQUENCE [LARGE SCALE GENOMIC DNA]</scope>
    <source>
        <strain evidence="1 2">PAMC 26569</strain>
        <plasmid evidence="1">unnamed6</plasmid>
    </source>
</reference>
<gene>
    <name evidence="1" type="ORF">HN018_27960</name>
</gene>
<dbReference type="RefSeq" id="WP_171837216.1">
    <property type="nucleotide sequence ID" value="NZ_CP053713.1"/>
</dbReference>
<name>A0A6M8I068_9PROT</name>
<dbReference type="Proteomes" id="UP000500767">
    <property type="component" value="Plasmid unnamed6"/>
</dbReference>